<organism evidence="3 4">
    <name type="scientific">Oldenlandia corymbosa var. corymbosa</name>
    <dbReference type="NCBI Taxonomy" id="529605"/>
    <lineage>
        <taxon>Eukaryota</taxon>
        <taxon>Viridiplantae</taxon>
        <taxon>Streptophyta</taxon>
        <taxon>Embryophyta</taxon>
        <taxon>Tracheophyta</taxon>
        <taxon>Spermatophyta</taxon>
        <taxon>Magnoliopsida</taxon>
        <taxon>eudicotyledons</taxon>
        <taxon>Gunneridae</taxon>
        <taxon>Pentapetalae</taxon>
        <taxon>asterids</taxon>
        <taxon>lamiids</taxon>
        <taxon>Gentianales</taxon>
        <taxon>Rubiaceae</taxon>
        <taxon>Rubioideae</taxon>
        <taxon>Spermacoceae</taxon>
        <taxon>Hedyotis-Oldenlandia complex</taxon>
        <taxon>Oldenlandia</taxon>
    </lineage>
</organism>
<gene>
    <name evidence="3" type="ORF">OLC1_LOCUS5684</name>
</gene>
<feature type="domain" description="KIB1-4 beta-propeller" evidence="2">
    <location>
        <begin position="241"/>
        <end position="296"/>
    </location>
</feature>
<dbReference type="AlphaFoldDB" id="A0AAV1CIS4"/>
<proteinExistence type="predicted"/>
<name>A0AAV1CIS4_OLDCO</name>
<accession>A0AAV1CIS4</accession>
<reference evidence="3" key="1">
    <citation type="submission" date="2023-03" db="EMBL/GenBank/DDBJ databases">
        <authorList>
            <person name="Julca I."/>
        </authorList>
    </citation>
    <scope>NUCLEOTIDE SEQUENCE</scope>
</reference>
<dbReference type="Gene3D" id="3.40.50.300">
    <property type="entry name" value="P-loop containing nucleotide triphosphate hydrolases"/>
    <property type="match status" value="1"/>
</dbReference>
<dbReference type="PANTHER" id="PTHR33127">
    <property type="entry name" value="TRANSMEMBRANE PROTEIN"/>
    <property type="match status" value="1"/>
</dbReference>
<dbReference type="PANTHER" id="PTHR33127:SF5">
    <property type="entry name" value="TRANSMEMBRANE PROTEIN"/>
    <property type="match status" value="1"/>
</dbReference>
<feature type="domain" description="Dynamin stalk" evidence="1">
    <location>
        <begin position="23"/>
        <end position="91"/>
    </location>
</feature>
<protein>
    <submittedName>
        <fullName evidence="3">OLC1v1030303C1</fullName>
    </submittedName>
</protein>
<evidence type="ECO:0000259" key="1">
    <source>
        <dbReference type="Pfam" id="PF01031"/>
    </source>
</evidence>
<dbReference type="Pfam" id="PF03478">
    <property type="entry name" value="Beta-prop_KIB1-4"/>
    <property type="match status" value="1"/>
</dbReference>
<keyword evidence="4" id="KW-1185">Reference proteome</keyword>
<dbReference type="InterPro" id="IPR000375">
    <property type="entry name" value="Dynamin_stalk"/>
</dbReference>
<evidence type="ECO:0000259" key="2">
    <source>
        <dbReference type="Pfam" id="PF03478"/>
    </source>
</evidence>
<sequence length="348" mass="39890">MLELPVAPVAFIWLGLLFLTRNVKLKQSFEDARREEKRFFRHHRAYHDLVDRCGIPRLEKKLELEMEHVKRRRKTQMVREKEMQIAQINEAEEAEERGLFSKASETILFMIMCRLNLVDKATFVAVCKKWNSVPCNFGLRDISSPNARKLSESPCLMMVGKDNFVKLLNPLHNTSFPINKSPVEMPSGIICAASFGWLLMACVNIVNTRTALFFFNPSSGETIDVACDPDFSHPCVFVAYKGKEVCICKLDVRRKAWDMIQDLGDKTVFVSHQTSFMVKASVEGAGNKIFPKFRGDDGIVFYSLKTKNFHTFRKIMRICMGLRRSDHLLGSISAVNPFQLMARVSYDD</sequence>
<dbReference type="Proteomes" id="UP001161247">
    <property type="component" value="Chromosome 2"/>
</dbReference>
<evidence type="ECO:0000313" key="4">
    <source>
        <dbReference type="Proteomes" id="UP001161247"/>
    </source>
</evidence>
<dbReference type="Pfam" id="PF01031">
    <property type="entry name" value="Dynamin_M"/>
    <property type="match status" value="1"/>
</dbReference>
<evidence type="ECO:0000313" key="3">
    <source>
        <dbReference type="EMBL" id="CAI9094543.1"/>
    </source>
</evidence>
<dbReference type="InterPro" id="IPR005174">
    <property type="entry name" value="KIB1-4_b-propeller"/>
</dbReference>
<dbReference type="InterPro" id="IPR027417">
    <property type="entry name" value="P-loop_NTPase"/>
</dbReference>
<dbReference type="EMBL" id="OX459119">
    <property type="protein sequence ID" value="CAI9094543.1"/>
    <property type="molecule type" value="Genomic_DNA"/>
</dbReference>